<comment type="caution">
    <text evidence="15">The sequence shown here is derived from an EMBL/GenBank/DDBJ whole genome shotgun (WGS) entry which is preliminary data.</text>
</comment>
<comment type="subcellular location">
    <subcellularLocation>
        <location evidence="2">Cell membrane</location>
        <topology evidence="2">Multi-pass membrane protein</topology>
    </subcellularLocation>
</comment>
<organism evidence="15 16">
    <name type="scientific">Candidatus Woesebacteria bacterium GWA1_42_12</name>
    <dbReference type="NCBI Taxonomy" id="1802472"/>
    <lineage>
        <taxon>Bacteria</taxon>
        <taxon>Candidatus Woeseibacteriota</taxon>
    </lineage>
</organism>
<evidence type="ECO:0000256" key="11">
    <source>
        <dbReference type="ARBA" id="ARBA00023049"/>
    </source>
</evidence>
<evidence type="ECO:0000256" key="3">
    <source>
        <dbReference type="ARBA" id="ARBA00007931"/>
    </source>
</evidence>
<dbReference type="GO" id="GO:0008237">
    <property type="term" value="F:metallopeptidase activity"/>
    <property type="evidence" value="ECO:0007669"/>
    <property type="project" value="UniProtKB-KW"/>
</dbReference>
<dbReference type="Proteomes" id="UP000177091">
    <property type="component" value="Unassembled WGS sequence"/>
</dbReference>
<dbReference type="GO" id="GO:0006508">
    <property type="term" value="P:proteolysis"/>
    <property type="evidence" value="ECO:0007669"/>
    <property type="project" value="UniProtKB-KW"/>
</dbReference>
<evidence type="ECO:0000256" key="13">
    <source>
        <dbReference type="SAM" id="Phobius"/>
    </source>
</evidence>
<dbReference type="AlphaFoldDB" id="A0A1F7WP24"/>
<dbReference type="InterPro" id="IPR052348">
    <property type="entry name" value="Metallopeptidase_M50B"/>
</dbReference>
<evidence type="ECO:0000256" key="4">
    <source>
        <dbReference type="ARBA" id="ARBA00022475"/>
    </source>
</evidence>
<evidence type="ECO:0000256" key="1">
    <source>
        <dbReference type="ARBA" id="ARBA00001947"/>
    </source>
</evidence>
<feature type="transmembrane region" description="Helical" evidence="13">
    <location>
        <begin position="171"/>
        <end position="191"/>
    </location>
</feature>
<keyword evidence="7" id="KW-0479">Metal-binding</keyword>
<keyword evidence="5" id="KW-0645">Protease</keyword>
<dbReference type="EMBL" id="MGFK01000010">
    <property type="protein sequence ID" value="OGM04580.1"/>
    <property type="molecule type" value="Genomic_DNA"/>
</dbReference>
<dbReference type="PANTHER" id="PTHR35864">
    <property type="entry name" value="ZINC METALLOPROTEASE MJ0611-RELATED"/>
    <property type="match status" value="1"/>
</dbReference>
<evidence type="ECO:0000256" key="12">
    <source>
        <dbReference type="ARBA" id="ARBA00023136"/>
    </source>
</evidence>
<keyword evidence="12 13" id="KW-0472">Membrane</keyword>
<dbReference type="GO" id="GO:0046872">
    <property type="term" value="F:metal ion binding"/>
    <property type="evidence" value="ECO:0007669"/>
    <property type="project" value="UniProtKB-KW"/>
</dbReference>
<evidence type="ECO:0000313" key="16">
    <source>
        <dbReference type="Proteomes" id="UP000177091"/>
    </source>
</evidence>
<keyword evidence="4" id="KW-1003">Cell membrane</keyword>
<evidence type="ECO:0000256" key="9">
    <source>
        <dbReference type="ARBA" id="ARBA00022833"/>
    </source>
</evidence>
<keyword evidence="9" id="KW-0862">Zinc</keyword>
<keyword evidence="11" id="KW-0482">Metalloprotease</keyword>
<feature type="transmembrane region" description="Helical" evidence="13">
    <location>
        <begin position="46"/>
        <end position="64"/>
    </location>
</feature>
<feature type="transmembrane region" description="Helical" evidence="13">
    <location>
        <begin position="127"/>
        <end position="150"/>
    </location>
</feature>
<dbReference type="InterPro" id="IPR008915">
    <property type="entry name" value="Peptidase_M50"/>
</dbReference>
<keyword evidence="6 13" id="KW-0812">Transmembrane</keyword>
<feature type="transmembrane region" description="Helical" evidence="13">
    <location>
        <begin position="197"/>
        <end position="215"/>
    </location>
</feature>
<comment type="similarity">
    <text evidence="3">Belongs to the peptidase M50B family.</text>
</comment>
<sequence length="219" mass="23788">MTIIVWILAFLIAITIHEAAHAYVADRLGDPTPRLQGRLSLNPIVHYDPIGTTLLFFLVILRAVTQNPAIIPFGWAKPVRFDPYNLANPRRDSALISLAGPASNLILAALISIVFRLTYTPFSPLSFLYALALPVIFLNVALAVFNLIPVHPLDGGKILVGLLPSKEAREADLFLGRYGMIILFLLIFPTFGGASPVSLVISPIINFLLSILAPASSII</sequence>
<dbReference type="PANTHER" id="PTHR35864:SF1">
    <property type="entry name" value="ZINC METALLOPROTEASE YWHC-RELATED"/>
    <property type="match status" value="1"/>
</dbReference>
<accession>A0A1F7WP24</accession>
<dbReference type="CDD" id="cd06158">
    <property type="entry name" value="S2P-M50_like_1"/>
    <property type="match status" value="1"/>
</dbReference>
<gene>
    <name evidence="15" type="ORF">A2112_00965</name>
</gene>
<comment type="cofactor">
    <cofactor evidence="1">
        <name>Zn(2+)</name>
        <dbReference type="ChEBI" id="CHEBI:29105"/>
    </cofactor>
</comment>
<feature type="domain" description="Peptidase M50" evidence="14">
    <location>
        <begin position="135"/>
        <end position="185"/>
    </location>
</feature>
<evidence type="ECO:0000256" key="8">
    <source>
        <dbReference type="ARBA" id="ARBA00022801"/>
    </source>
</evidence>
<feature type="transmembrane region" description="Helical" evidence="13">
    <location>
        <begin position="94"/>
        <end position="115"/>
    </location>
</feature>
<evidence type="ECO:0000256" key="5">
    <source>
        <dbReference type="ARBA" id="ARBA00022670"/>
    </source>
</evidence>
<keyword evidence="8" id="KW-0378">Hydrolase</keyword>
<dbReference type="Pfam" id="PF02163">
    <property type="entry name" value="Peptidase_M50"/>
    <property type="match status" value="1"/>
</dbReference>
<evidence type="ECO:0000256" key="2">
    <source>
        <dbReference type="ARBA" id="ARBA00004651"/>
    </source>
</evidence>
<evidence type="ECO:0000256" key="10">
    <source>
        <dbReference type="ARBA" id="ARBA00022989"/>
    </source>
</evidence>
<evidence type="ECO:0000313" key="15">
    <source>
        <dbReference type="EMBL" id="OGM04580.1"/>
    </source>
</evidence>
<protein>
    <recommendedName>
        <fullName evidence="14">Peptidase M50 domain-containing protein</fullName>
    </recommendedName>
</protein>
<evidence type="ECO:0000256" key="7">
    <source>
        <dbReference type="ARBA" id="ARBA00022723"/>
    </source>
</evidence>
<keyword evidence="10 13" id="KW-1133">Transmembrane helix</keyword>
<evidence type="ECO:0000256" key="6">
    <source>
        <dbReference type="ARBA" id="ARBA00022692"/>
    </source>
</evidence>
<name>A0A1F7WP24_9BACT</name>
<proteinExistence type="inferred from homology"/>
<evidence type="ECO:0000259" key="14">
    <source>
        <dbReference type="Pfam" id="PF02163"/>
    </source>
</evidence>
<reference evidence="15 16" key="1">
    <citation type="journal article" date="2016" name="Nat. Commun.">
        <title>Thousands of microbial genomes shed light on interconnected biogeochemical processes in an aquifer system.</title>
        <authorList>
            <person name="Anantharaman K."/>
            <person name="Brown C.T."/>
            <person name="Hug L.A."/>
            <person name="Sharon I."/>
            <person name="Castelle C.J."/>
            <person name="Probst A.J."/>
            <person name="Thomas B.C."/>
            <person name="Singh A."/>
            <person name="Wilkins M.J."/>
            <person name="Karaoz U."/>
            <person name="Brodie E.L."/>
            <person name="Williams K.H."/>
            <person name="Hubbard S.S."/>
            <person name="Banfield J.F."/>
        </authorList>
    </citation>
    <scope>NUCLEOTIDE SEQUENCE [LARGE SCALE GENOMIC DNA]</scope>
</reference>
<dbReference type="GO" id="GO:0005886">
    <property type="term" value="C:plasma membrane"/>
    <property type="evidence" value="ECO:0007669"/>
    <property type="project" value="UniProtKB-SubCell"/>
</dbReference>
<dbReference type="InterPro" id="IPR044537">
    <property type="entry name" value="Rip2-like"/>
</dbReference>